<dbReference type="PANTHER" id="PTHR43133">
    <property type="entry name" value="RNA POLYMERASE ECF-TYPE SIGMA FACTO"/>
    <property type="match status" value="1"/>
</dbReference>
<evidence type="ECO:0000256" key="3">
    <source>
        <dbReference type="ARBA" id="ARBA00023082"/>
    </source>
</evidence>
<organism evidence="7 8">
    <name type="scientific">Ureibacillus galli</name>
    <dbReference type="NCBI Taxonomy" id="2762222"/>
    <lineage>
        <taxon>Bacteria</taxon>
        <taxon>Bacillati</taxon>
        <taxon>Bacillota</taxon>
        <taxon>Bacilli</taxon>
        <taxon>Bacillales</taxon>
        <taxon>Caryophanaceae</taxon>
        <taxon>Ureibacillus</taxon>
    </lineage>
</organism>
<comment type="caution">
    <text evidence="7">The sequence shown here is derived from an EMBL/GenBank/DDBJ whole genome shotgun (WGS) entry which is preliminary data.</text>
</comment>
<dbReference type="InterPro" id="IPR013325">
    <property type="entry name" value="RNA_pol_sigma_r2"/>
</dbReference>
<dbReference type="Gene3D" id="1.10.1740.10">
    <property type="match status" value="1"/>
</dbReference>
<evidence type="ECO:0000256" key="1">
    <source>
        <dbReference type="ARBA" id="ARBA00010641"/>
    </source>
</evidence>
<dbReference type="InterPro" id="IPR013249">
    <property type="entry name" value="RNA_pol_sigma70_r4_t2"/>
</dbReference>
<accession>A0ABR8XCQ4</accession>
<dbReference type="CDD" id="cd06171">
    <property type="entry name" value="Sigma70_r4"/>
    <property type="match status" value="1"/>
</dbReference>
<comment type="similarity">
    <text evidence="1">Belongs to the sigma-70 factor family. ECF subfamily.</text>
</comment>
<dbReference type="InterPro" id="IPR039425">
    <property type="entry name" value="RNA_pol_sigma-70-like"/>
</dbReference>
<dbReference type="SUPFAM" id="SSF88946">
    <property type="entry name" value="Sigma2 domain of RNA polymerase sigma factors"/>
    <property type="match status" value="1"/>
</dbReference>
<keyword evidence="2" id="KW-0805">Transcription regulation</keyword>
<protein>
    <submittedName>
        <fullName evidence="7">Sigma-70 family RNA polymerase sigma factor</fullName>
    </submittedName>
</protein>
<dbReference type="PANTHER" id="PTHR43133:SF60">
    <property type="entry name" value="RNA POLYMERASE SIGMA FACTOR SIGV"/>
    <property type="match status" value="1"/>
</dbReference>
<reference evidence="7 8" key="1">
    <citation type="submission" date="2020-08" db="EMBL/GenBank/DDBJ databases">
        <title>A Genomic Blueprint of the Chicken Gut Microbiome.</title>
        <authorList>
            <person name="Gilroy R."/>
            <person name="Ravi A."/>
            <person name="Getino M."/>
            <person name="Pursley I."/>
            <person name="Horton D.L."/>
            <person name="Alikhan N.-F."/>
            <person name="Baker D."/>
            <person name="Gharbi K."/>
            <person name="Hall N."/>
            <person name="Watson M."/>
            <person name="Adriaenssens E.M."/>
            <person name="Foster-Nyarko E."/>
            <person name="Jarju S."/>
            <person name="Secka A."/>
            <person name="Antonio M."/>
            <person name="Oren A."/>
            <person name="Chaudhuri R."/>
            <person name="La Ragione R.M."/>
            <person name="Hildebrand F."/>
            <person name="Pallen M.J."/>
        </authorList>
    </citation>
    <scope>NUCLEOTIDE SEQUENCE [LARGE SCALE GENOMIC DNA]</scope>
    <source>
        <strain evidence="7 8">Re31</strain>
    </source>
</reference>
<evidence type="ECO:0000256" key="4">
    <source>
        <dbReference type="ARBA" id="ARBA00023163"/>
    </source>
</evidence>
<sequence length="180" mass="21416">MKEAEIVHQFQKGDASAFRSIYDLYFDYAIRAATIVMNNNHFYAKDAVQETFIRVYKNIHLYDSSKPFKPWFYKILLNECNRILKRNANVISIGDRVGIMNQDNRVKDEMNRYVEYENLYDAIQKLEYHNRIPIILKYLNGFKEQEIAEIMNENLNTIKSRLLKGKQKLKRFLNSEKGGM</sequence>
<dbReference type="InterPro" id="IPR036388">
    <property type="entry name" value="WH-like_DNA-bd_sf"/>
</dbReference>
<dbReference type="InterPro" id="IPR013324">
    <property type="entry name" value="RNA_pol_sigma_r3/r4-like"/>
</dbReference>
<keyword evidence="8" id="KW-1185">Reference proteome</keyword>
<evidence type="ECO:0000313" key="8">
    <source>
        <dbReference type="Proteomes" id="UP000640930"/>
    </source>
</evidence>
<dbReference type="Gene3D" id="1.10.10.10">
    <property type="entry name" value="Winged helix-like DNA-binding domain superfamily/Winged helix DNA-binding domain"/>
    <property type="match status" value="1"/>
</dbReference>
<dbReference type="InterPro" id="IPR014284">
    <property type="entry name" value="RNA_pol_sigma-70_dom"/>
</dbReference>
<dbReference type="SUPFAM" id="SSF88659">
    <property type="entry name" value="Sigma3 and sigma4 domains of RNA polymerase sigma factors"/>
    <property type="match status" value="1"/>
</dbReference>
<feature type="domain" description="RNA polymerase sigma factor 70 region 4 type 2" evidence="6">
    <location>
        <begin position="117"/>
        <end position="169"/>
    </location>
</feature>
<feature type="domain" description="RNA polymerase sigma-70 region 2" evidence="5">
    <location>
        <begin position="38"/>
        <end position="88"/>
    </location>
</feature>
<evidence type="ECO:0000259" key="6">
    <source>
        <dbReference type="Pfam" id="PF08281"/>
    </source>
</evidence>
<evidence type="ECO:0000256" key="2">
    <source>
        <dbReference type="ARBA" id="ARBA00023015"/>
    </source>
</evidence>
<dbReference type="EMBL" id="JACSQA010000013">
    <property type="protein sequence ID" value="MBD8026993.1"/>
    <property type="molecule type" value="Genomic_DNA"/>
</dbReference>
<dbReference type="RefSeq" id="WP_191707469.1">
    <property type="nucleotide sequence ID" value="NZ_JACSQA010000013.1"/>
</dbReference>
<dbReference type="InterPro" id="IPR007627">
    <property type="entry name" value="RNA_pol_sigma70_r2"/>
</dbReference>
<dbReference type="Proteomes" id="UP000640930">
    <property type="component" value="Unassembled WGS sequence"/>
</dbReference>
<dbReference type="Pfam" id="PF04542">
    <property type="entry name" value="Sigma70_r2"/>
    <property type="match status" value="1"/>
</dbReference>
<proteinExistence type="inferred from homology"/>
<keyword evidence="3" id="KW-0731">Sigma factor</keyword>
<evidence type="ECO:0000259" key="5">
    <source>
        <dbReference type="Pfam" id="PF04542"/>
    </source>
</evidence>
<dbReference type="NCBIfam" id="TIGR02937">
    <property type="entry name" value="sigma70-ECF"/>
    <property type="match status" value="1"/>
</dbReference>
<name>A0ABR8XCQ4_9BACL</name>
<dbReference type="Pfam" id="PF08281">
    <property type="entry name" value="Sigma70_r4_2"/>
    <property type="match status" value="1"/>
</dbReference>
<keyword evidence="4" id="KW-0804">Transcription</keyword>
<gene>
    <name evidence="7" type="ORF">H9636_10035</name>
</gene>
<evidence type="ECO:0000313" key="7">
    <source>
        <dbReference type="EMBL" id="MBD8026993.1"/>
    </source>
</evidence>